<dbReference type="AlphaFoldDB" id="A0A379Y269"/>
<accession>A0A379Y269</accession>
<evidence type="ECO:0000313" key="1">
    <source>
        <dbReference type="EMBL" id="SUI39682.1"/>
    </source>
</evidence>
<dbReference type="EMBL" id="UGXK01000002">
    <property type="protein sequence ID" value="SUI39682.1"/>
    <property type="molecule type" value="Genomic_DNA"/>
</dbReference>
<proteinExistence type="predicted"/>
<evidence type="ECO:0000313" key="2">
    <source>
        <dbReference type="Proteomes" id="UP000255534"/>
    </source>
</evidence>
<sequence>MNKSLVSFAELSGDAINLARQSVIEMEIVAAREKIEKARSLFLSGIHRAVNGYPLIQSAVNQLSVIKRLQGDTKYLDACITENLCMFSTEGYLYLFMQRRFINEPEA</sequence>
<dbReference type="Proteomes" id="UP000255534">
    <property type="component" value="Unassembled WGS sequence"/>
</dbReference>
<gene>
    <name evidence="1" type="ORF">NCTC5798_06124</name>
</gene>
<organism evidence="1 2">
    <name type="scientific">Salmonella enterica I</name>
    <dbReference type="NCBI Taxonomy" id="59201"/>
    <lineage>
        <taxon>Bacteria</taxon>
        <taxon>Pseudomonadati</taxon>
        <taxon>Pseudomonadota</taxon>
        <taxon>Gammaproteobacteria</taxon>
        <taxon>Enterobacterales</taxon>
        <taxon>Enterobacteriaceae</taxon>
        <taxon>Salmonella</taxon>
    </lineage>
</organism>
<name>A0A379Y269_SALET</name>
<protein>
    <submittedName>
        <fullName evidence="1">Uncharacterized protein</fullName>
    </submittedName>
</protein>
<reference evidence="1 2" key="1">
    <citation type="submission" date="2018-06" db="EMBL/GenBank/DDBJ databases">
        <authorList>
            <consortium name="Pathogen Informatics"/>
            <person name="Doyle S."/>
        </authorList>
    </citation>
    <scope>NUCLEOTIDE SEQUENCE [LARGE SCALE GENOMIC DNA]</scope>
    <source>
        <strain evidence="1 2">NCTC5798</strain>
    </source>
</reference>